<keyword evidence="2" id="KW-0472">Membrane</keyword>
<dbReference type="Proteomes" id="UP000002899">
    <property type="component" value="Chromosome II"/>
</dbReference>
<evidence type="ECO:0000256" key="2">
    <source>
        <dbReference type="SAM" id="Phobius"/>
    </source>
</evidence>
<evidence type="ECO:0000313" key="5">
    <source>
        <dbReference type="Proteomes" id="UP000002899"/>
    </source>
</evidence>
<proteinExistence type="predicted"/>
<dbReference type="GO" id="GO:0016567">
    <property type="term" value="P:protein ubiquitination"/>
    <property type="evidence" value="ECO:0007669"/>
    <property type="project" value="TreeGrafter"/>
</dbReference>
<dbReference type="KEGG" id="bmic:BMR1_02g03450"/>
<keyword evidence="5" id="KW-1185">Reference proteome</keyword>
<dbReference type="GO" id="GO:0061630">
    <property type="term" value="F:ubiquitin protein ligase activity"/>
    <property type="evidence" value="ECO:0007669"/>
    <property type="project" value="UniProtKB-EC"/>
</dbReference>
<name>I7J6J5_BABMR</name>
<dbReference type="InterPro" id="IPR013083">
    <property type="entry name" value="Znf_RING/FYVE/PHD"/>
</dbReference>
<dbReference type="OrthoDB" id="1711136at2759"/>
<keyword evidence="1" id="KW-0863">Zinc-finger</keyword>
<dbReference type="Gene3D" id="3.30.40.10">
    <property type="entry name" value="Zinc/RING finger domain, C3HC4 (zinc finger)"/>
    <property type="match status" value="1"/>
</dbReference>
<dbReference type="AlphaFoldDB" id="I7J6J5"/>
<reference evidence="4 5" key="2">
    <citation type="journal article" date="2013" name="PLoS ONE">
        <title>Whole genome mapping and re-organization of the nuclear and mitochondrial genomes of Babesia microti isolates.</title>
        <authorList>
            <person name="Cornillot E."/>
            <person name="Dassouli A."/>
            <person name="Garg A."/>
            <person name="Pachikara N."/>
            <person name="Randazzo S."/>
            <person name="Depoix D."/>
            <person name="Carcy B."/>
            <person name="Delbecq S."/>
            <person name="Frutos R."/>
            <person name="Silva J.C."/>
            <person name="Sutton R."/>
            <person name="Krause P.J."/>
            <person name="Mamoun C.B."/>
        </authorList>
    </citation>
    <scope>NUCLEOTIDE SEQUENCE [LARGE SCALE GENOMIC DNA]</scope>
    <source>
        <strain evidence="4 5">RI</strain>
    </source>
</reference>
<keyword evidence="2" id="KW-1133">Transmembrane helix</keyword>
<evidence type="ECO:0000313" key="4">
    <source>
        <dbReference type="EMBL" id="CCF73842.1"/>
    </source>
</evidence>
<feature type="domain" description="RING-type" evidence="3">
    <location>
        <begin position="376"/>
        <end position="413"/>
    </location>
</feature>
<dbReference type="OMA" id="EPRDMFG"/>
<dbReference type="RefSeq" id="XP_012648451.1">
    <property type="nucleotide sequence ID" value="XM_012792997.1"/>
</dbReference>
<evidence type="ECO:0000256" key="1">
    <source>
        <dbReference type="PROSITE-ProRule" id="PRU00175"/>
    </source>
</evidence>
<reference evidence="4 5" key="3">
    <citation type="journal article" date="2016" name="Sci. Rep.">
        <title>Genome-wide diversity and gene expression profiling of Babesia microti isolates identify polymorphic genes that mediate host-pathogen interactions.</title>
        <authorList>
            <person name="Silva J.C."/>
            <person name="Cornillot E."/>
            <person name="McCracken C."/>
            <person name="Usmani-Brown S."/>
            <person name="Dwivedi A."/>
            <person name="Ifeonu O.O."/>
            <person name="Crabtree J."/>
            <person name="Gotia H.T."/>
            <person name="Virji A.Z."/>
            <person name="Reynes C."/>
            <person name="Colinge J."/>
            <person name="Kumar V."/>
            <person name="Lawres L."/>
            <person name="Pazzi J.E."/>
            <person name="Pablo J.V."/>
            <person name="Hung C."/>
            <person name="Brancato J."/>
            <person name="Kumari P."/>
            <person name="Orvis J."/>
            <person name="Tretina K."/>
            <person name="Chibucos M."/>
            <person name="Ott S."/>
            <person name="Sadzewicz L."/>
            <person name="Sengamalay N."/>
            <person name="Shetty A.C."/>
            <person name="Su Q."/>
            <person name="Tallon L."/>
            <person name="Fraser C.M."/>
            <person name="Frutos R."/>
            <person name="Molina D.M."/>
            <person name="Krause P.J."/>
            <person name="Ben Mamoun C."/>
        </authorList>
    </citation>
    <scope>NUCLEOTIDE SEQUENCE [LARGE SCALE GENOMIC DNA]</scope>
    <source>
        <strain evidence="4 5">RI</strain>
    </source>
</reference>
<dbReference type="GeneID" id="24424472"/>
<evidence type="ECO:0000259" key="3">
    <source>
        <dbReference type="PROSITE" id="PS50089"/>
    </source>
</evidence>
<dbReference type="EMBL" id="FO082872">
    <property type="protein sequence ID" value="CCF73842.1"/>
    <property type="molecule type" value="Genomic_DNA"/>
</dbReference>
<organism evidence="4 5">
    <name type="scientific">Babesia microti (strain RI)</name>
    <dbReference type="NCBI Taxonomy" id="1133968"/>
    <lineage>
        <taxon>Eukaryota</taxon>
        <taxon>Sar</taxon>
        <taxon>Alveolata</taxon>
        <taxon>Apicomplexa</taxon>
        <taxon>Aconoidasida</taxon>
        <taxon>Piroplasmida</taxon>
        <taxon>Babesiidae</taxon>
        <taxon>Babesia</taxon>
    </lineage>
</organism>
<dbReference type="PANTHER" id="PTHR22996:SF0">
    <property type="entry name" value="RE60872P-RELATED"/>
    <property type="match status" value="1"/>
</dbReference>
<keyword evidence="1" id="KW-0862">Zinc</keyword>
<dbReference type="SMART" id="SM00184">
    <property type="entry name" value="RING"/>
    <property type="match status" value="1"/>
</dbReference>
<keyword evidence="1" id="KW-0479">Metal-binding</keyword>
<dbReference type="SUPFAM" id="SSF57850">
    <property type="entry name" value="RING/U-box"/>
    <property type="match status" value="1"/>
</dbReference>
<dbReference type="PROSITE" id="PS50089">
    <property type="entry name" value="ZF_RING_2"/>
    <property type="match status" value="1"/>
</dbReference>
<protein>
    <submittedName>
        <fullName evidence="4">E3 ubiquitin-protein ligase, putative</fullName>
    </submittedName>
</protein>
<dbReference type="VEuPathDB" id="PiroplasmaDB:BMR1_02g03450"/>
<feature type="transmembrane region" description="Helical" evidence="2">
    <location>
        <begin position="47"/>
        <end position="64"/>
    </location>
</feature>
<dbReference type="InterPro" id="IPR001841">
    <property type="entry name" value="Znf_RING"/>
</dbReference>
<gene>
    <name evidence="4" type="ORF">BMR1_02g03450</name>
</gene>
<dbReference type="InterPro" id="IPR045194">
    <property type="entry name" value="MGRN1/RNF157-like"/>
</dbReference>
<keyword evidence="2" id="KW-0812">Transmembrane</keyword>
<reference evidence="4 5" key="1">
    <citation type="journal article" date="2012" name="Nucleic Acids Res.">
        <title>Sequencing of the smallest Apicomplexan genome from the human pathogen Babesia microti.</title>
        <authorList>
            <person name="Cornillot E."/>
            <person name="Hadj-Kaddour K."/>
            <person name="Dassouli A."/>
            <person name="Noel B."/>
            <person name="Ranwez V."/>
            <person name="Vacherie B."/>
            <person name="Augagneur Y."/>
            <person name="Bres V."/>
            <person name="Duclos A."/>
            <person name="Randazzo S."/>
            <person name="Carcy B."/>
            <person name="Debierre-Grockiego F."/>
            <person name="Delbecq S."/>
            <person name="Moubri-Menage K."/>
            <person name="Shams-Eldin H."/>
            <person name="Usmani-Brown S."/>
            <person name="Bringaud F."/>
            <person name="Wincker P."/>
            <person name="Vivares C.P."/>
            <person name="Schwarz R.T."/>
            <person name="Schetters T.P."/>
            <person name="Krause P.J."/>
            <person name="Gorenflot A."/>
            <person name="Berry V."/>
            <person name="Barbe V."/>
            <person name="Ben Mamoun C."/>
        </authorList>
    </citation>
    <scope>NUCLEOTIDE SEQUENCE [LARGE SCALE GENOMIC DNA]</scope>
    <source>
        <strain evidence="4 5">RI</strain>
    </source>
</reference>
<dbReference type="Pfam" id="PF13920">
    <property type="entry name" value="zf-C3HC4_3"/>
    <property type="match status" value="1"/>
</dbReference>
<sequence>MVLYRNWWGNHMSFIDEFEWSAYSTSSSSRFIQNDCRAYSSSGAENTFLLFSLTILLFWLYRLFKQLYSILISTKYLHIHQRAIHLNGMSKWIDELKRLKKSHFNQILRIKRPIAPIFLSRVRMLVDFKPKTIKIVTDEIGDNVVEFNFDCKRTCFLTAHWGVPLDILDSVGSYDSHYSITIGNDAPAHSSNTRPINFFLRAFLPRYFEGCDSLLVNEQESSSECSNGDDRNGDITLFSSDRNIDVSSEPICFNPGNDHVVRLKPTSISLDRIAQISSNHTGTLQDEKIIGLVVVLYVPKDHETRTFTSGNIDTYNSYAQVTTIKIKPKTTFRMKKNDNESQISCDVDRQIIFSSGIGPHEPKDMFGMGYKNDKECLICLAREMDTVLLPCCHSSFCSLCIKSLRQEKCPICRTNFASYVCFNLKSDYLCSIN</sequence>
<dbReference type="GO" id="GO:0008270">
    <property type="term" value="F:zinc ion binding"/>
    <property type="evidence" value="ECO:0007669"/>
    <property type="project" value="UniProtKB-KW"/>
</dbReference>
<accession>I7J6J5</accession>
<dbReference type="PANTHER" id="PTHR22996">
    <property type="entry name" value="MAHOGUNIN"/>
    <property type="match status" value="1"/>
</dbReference>